<name>A0A6J7HKY9_9ZZZZ</name>
<dbReference type="EMBL" id="CAFBLX010000334">
    <property type="protein sequence ID" value="CAB4917793.1"/>
    <property type="molecule type" value="Genomic_DNA"/>
</dbReference>
<organism evidence="1">
    <name type="scientific">freshwater metagenome</name>
    <dbReference type="NCBI Taxonomy" id="449393"/>
    <lineage>
        <taxon>unclassified sequences</taxon>
        <taxon>metagenomes</taxon>
        <taxon>ecological metagenomes</taxon>
    </lineage>
</organism>
<gene>
    <name evidence="1" type="ORF">UFOPK3472_03415</name>
</gene>
<proteinExistence type="predicted"/>
<evidence type="ECO:0000313" key="1">
    <source>
        <dbReference type="EMBL" id="CAB4917793.1"/>
    </source>
</evidence>
<sequence>MAGQRIHTELAALLWCGEQLFGEIDRQLVRRQVVGQVGALADRIAVRIVVVLDHALEVRTVTAHAHMDFASFGVVEQTNRVDGARIDVFEVLAHHLLQATRARHRTLGTGLAAEVEALQPISAPLTTSRDRVEIVFHACGEVEVHQTSEVRFQQRNHRERHPRRHESAATLVDVTAVEDRLDDRRIRGRPTDSQLFERLDQRRLGESSRRVGRVTVGIELGGRHRLAGLQRG</sequence>
<reference evidence="1" key="1">
    <citation type="submission" date="2020-05" db="EMBL/GenBank/DDBJ databases">
        <authorList>
            <person name="Chiriac C."/>
            <person name="Salcher M."/>
            <person name="Ghai R."/>
            <person name="Kavagutti S V."/>
        </authorList>
    </citation>
    <scope>NUCLEOTIDE SEQUENCE</scope>
</reference>
<dbReference type="AlphaFoldDB" id="A0A6J7HKY9"/>
<protein>
    <submittedName>
        <fullName evidence="1">Unannotated protein</fullName>
    </submittedName>
</protein>
<accession>A0A6J7HKY9</accession>